<feature type="transmembrane region" description="Helical" evidence="10">
    <location>
        <begin position="158"/>
        <end position="183"/>
    </location>
</feature>
<keyword evidence="9" id="KW-0407">Ion channel</keyword>
<keyword evidence="4 10" id="KW-1133">Transmembrane helix</keyword>
<dbReference type="AlphaFoldDB" id="A0A1Z3N7H8"/>
<dbReference type="SUPFAM" id="SSF81340">
    <property type="entry name" value="Clc chloride channel"/>
    <property type="match status" value="1"/>
</dbReference>
<name>A0A1Z3N7H8_BDEBC</name>
<dbReference type="PANTHER" id="PTHR43427:SF6">
    <property type="entry name" value="CHLORIDE CHANNEL PROTEIN CLC-E"/>
    <property type="match status" value="1"/>
</dbReference>
<feature type="transmembrane region" description="Helical" evidence="10">
    <location>
        <begin position="395"/>
        <end position="415"/>
    </location>
</feature>
<evidence type="ECO:0000256" key="1">
    <source>
        <dbReference type="ARBA" id="ARBA00004141"/>
    </source>
</evidence>
<dbReference type="Pfam" id="PF00654">
    <property type="entry name" value="Voltage_CLC"/>
    <property type="match status" value="1"/>
</dbReference>
<feature type="transmembrane region" description="Helical" evidence="10">
    <location>
        <begin position="195"/>
        <end position="212"/>
    </location>
</feature>
<dbReference type="EMBL" id="CP020946">
    <property type="protein sequence ID" value="ASD63397.1"/>
    <property type="molecule type" value="Genomic_DNA"/>
</dbReference>
<dbReference type="PRINTS" id="PR00762">
    <property type="entry name" value="CLCHANNEL"/>
</dbReference>
<evidence type="ECO:0000256" key="7">
    <source>
        <dbReference type="ARBA" id="ARBA00023173"/>
    </source>
</evidence>
<evidence type="ECO:0000256" key="8">
    <source>
        <dbReference type="ARBA" id="ARBA00023214"/>
    </source>
</evidence>
<feature type="transmembrane region" description="Helical" evidence="10">
    <location>
        <begin position="367"/>
        <end position="389"/>
    </location>
</feature>
<keyword evidence="5" id="KW-0406">Ion transport</keyword>
<dbReference type="InterPro" id="IPR050368">
    <property type="entry name" value="ClC-type_chloride_channel"/>
</dbReference>
<comment type="subcellular location">
    <subcellularLocation>
        <location evidence="1">Membrane</location>
        <topology evidence="1">Multi-pass membrane protein</topology>
    </subcellularLocation>
</comment>
<evidence type="ECO:0000256" key="10">
    <source>
        <dbReference type="SAM" id="Phobius"/>
    </source>
</evidence>
<dbReference type="GO" id="GO:0034707">
    <property type="term" value="C:chloride channel complex"/>
    <property type="evidence" value="ECO:0007669"/>
    <property type="project" value="UniProtKB-KW"/>
</dbReference>
<dbReference type="Proteomes" id="UP000197003">
    <property type="component" value="Chromosome"/>
</dbReference>
<feature type="transmembrane region" description="Helical" evidence="10">
    <location>
        <begin position="267"/>
        <end position="284"/>
    </location>
</feature>
<protein>
    <submittedName>
        <fullName evidence="11">Chloride channel protein</fullName>
    </submittedName>
</protein>
<keyword evidence="6 10" id="KW-0472">Membrane</keyword>
<dbReference type="GO" id="GO:0005254">
    <property type="term" value="F:chloride channel activity"/>
    <property type="evidence" value="ECO:0007669"/>
    <property type="project" value="UniProtKB-KW"/>
</dbReference>
<accession>A0A1Z3N7H8</accession>
<sequence length="442" mass="46488">MFSNELKQRRRILLICVLSCLVAVASVLVAKLLLLGIALFTNLFYFQTFSVAESNPADNTLGAWAVVVPVIGGLIVGAMARFGSASIRGHGIPEAMENILQKESRIPRRITFLKPLSSAIAIGSGGPFGAEGPIIATGGALGSWLGQIVPVSAYERKIILASGAAAGMTAIFGTPLSAVLLAIELLLFEYRPKSFVPVALATAVAATLRSAFMHTEAFFTMPPIQAPDMTGLLTYLAFGAVMGLLAVVVTKSIYWVEDHFEKIPLHWMWWPALGGLAVGIIGLIEPRSLGVGYGNISLSLAGSLTVGAAVSIFVWKFLAWAIALGSGTSGGTLAPLLTLGAAFGFIIGTLLARFVPELHTDINTMALIGMAALFAGSSRALLASVLFALEGTKQPVGLVPLLGCCCIAYLISTVIMKNSIMTEKIARRGLKVPHEYYGGSHS</sequence>
<dbReference type="RefSeq" id="WP_088564938.1">
    <property type="nucleotide sequence ID" value="NZ_CP020946.1"/>
</dbReference>
<feature type="transmembrane region" description="Helical" evidence="10">
    <location>
        <begin position="61"/>
        <end position="80"/>
    </location>
</feature>
<keyword evidence="2" id="KW-0813">Transport</keyword>
<feature type="transmembrane region" description="Helical" evidence="10">
    <location>
        <begin position="232"/>
        <end position="255"/>
    </location>
</feature>
<feature type="transmembrane region" description="Helical" evidence="10">
    <location>
        <begin position="296"/>
        <end position="322"/>
    </location>
</feature>
<evidence type="ECO:0000256" key="5">
    <source>
        <dbReference type="ARBA" id="ARBA00023065"/>
    </source>
</evidence>
<organism evidence="11 12">
    <name type="scientific">Bdellovibrio bacteriovorus</name>
    <dbReference type="NCBI Taxonomy" id="959"/>
    <lineage>
        <taxon>Bacteria</taxon>
        <taxon>Pseudomonadati</taxon>
        <taxon>Bdellovibrionota</taxon>
        <taxon>Bdellovibrionia</taxon>
        <taxon>Bdellovibrionales</taxon>
        <taxon>Pseudobdellovibrionaceae</taxon>
        <taxon>Bdellovibrio</taxon>
    </lineage>
</organism>
<evidence type="ECO:0000256" key="2">
    <source>
        <dbReference type="ARBA" id="ARBA00022448"/>
    </source>
</evidence>
<evidence type="ECO:0000313" key="12">
    <source>
        <dbReference type="Proteomes" id="UP000197003"/>
    </source>
</evidence>
<dbReference type="CDD" id="cd00400">
    <property type="entry name" value="Voltage_gated_ClC"/>
    <property type="match status" value="1"/>
</dbReference>
<evidence type="ECO:0000313" key="11">
    <source>
        <dbReference type="EMBL" id="ASD63397.1"/>
    </source>
</evidence>
<keyword evidence="3 10" id="KW-0812">Transmembrane</keyword>
<dbReference type="Gene3D" id="1.10.3080.10">
    <property type="entry name" value="Clc chloride channel"/>
    <property type="match status" value="1"/>
</dbReference>
<keyword evidence="8" id="KW-0868">Chloride</keyword>
<feature type="transmembrane region" description="Helical" evidence="10">
    <location>
        <begin position="12"/>
        <end position="41"/>
    </location>
</feature>
<evidence type="ECO:0000256" key="6">
    <source>
        <dbReference type="ARBA" id="ARBA00023136"/>
    </source>
</evidence>
<dbReference type="PANTHER" id="PTHR43427">
    <property type="entry name" value="CHLORIDE CHANNEL PROTEIN CLC-E"/>
    <property type="match status" value="1"/>
</dbReference>
<feature type="transmembrane region" description="Helical" evidence="10">
    <location>
        <begin position="334"/>
        <end position="355"/>
    </location>
</feature>
<evidence type="ECO:0000256" key="3">
    <source>
        <dbReference type="ARBA" id="ARBA00022692"/>
    </source>
</evidence>
<reference evidence="11 12" key="1">
    <citation type="submission" date="2017-04" db="EMBL/GenBank/DDBJ databases">
        <title>Whole genome sequence of Bdellovibrio bacteriovorus strain SSB218315.</title>
        <authorList>
            <person name="Oyedara O."/>
            <person name="Rodriguez-Perez M.A."/>
        </authorList>
    </citation>
    <scope>NUCLEOTIDE SEQUENCE [LARGE SCALE GENOMIC DNA]</scope>
    <source>
        <strain evidence="11 12">SSB218315</strain>
    </source>
</reference>
<proteinExistence type="predicted"/>
<gene>
    <name evidence="11" type="ORF">B9G79_07325</name>
</gene>
<dbReference type="InterPro" id="IPR014743">
    <property type="entry name" value="Cl-channel_core"/>
</dbReference>
<evidence type="ECO:0000256" key="9">
    <source>
        <dbReference type="ARBA" id="ARBA00023303"/>
    </source>
</evidence>
<dbReference type="OrthoDB" id="9767361at2"/>
<evidence type="ECO:0000256" key="4">
    <source>
        <dbReference type="ARBA" id="ARBA00022989"/>
    </source>
</evidence>
<dbReference type="InterPro" id="IPR001807">
    <property type="entry name" value="ClC"/>
</dbReference>
<keyword evidence="7" id="KW-0869">Chloride channel</keyword>